<protein>
    <submittedName>
        <fullName evidence="1">Uncharacterized protein</fullName>
    </submittedName>
</protein>
<keyword evidence="2" id="KW-1185">Reference proteome</keyword>
<geneLocation type="plasmid" evidence="2">
    <name>pnfsy06</name>
</geneLocation>
<dbReference type="Proteomes" id="UP000232003">
    <property type="component" value="Plasmid pNFSY06"/>
</dbReference>
<accession>A0A2K8T802</accession>
<dbReference type="EMBL" id="CP024791">
    <property type="protein sequence ID" value="AUB43723.1"/>
    <property type="molecule type" value="Genomic_DNA"/>
</dbReference>
<gene>
    <name evidence="1" type="ORF">COO91_09909</name>
</gene>
<sequence length="52" mass="5495">MPPTHDGYAIALLSVPIGGIFNSSGYLFPAFGVASSIYINETKVQQPLANLN</sequence>
<proteinExistence type="predicted"/>
<keyword evidence="1" id="KW-0614">Plasmid</keyword>
<name>A0A2K8T802_9NOSO</name>
<reference evidence="1 2" key="1">
    <citation type="submission" date="2017-11" db="EMBL/GenBank/DDBJ databases">
        <title>Complete genome of a free-living desiccation-tolerant cyanobacterium and its photosynthetic adaptation to extreme terrestrial habitat.</title>
        <authorList>
            <person name="Shang J."/>
        </authorList>
    </citation>
    <scope>NUCLEOTIDE SEQUENCE [LARGE SCALE GENOMIC DNA]</scope>
    <source>
        <strain evidence="1 2">CCNUN1</strain>
        <plasmid evidence="2">pnfsy06</plasmid>
    </source>
</reference>
<evidence type="ECO:0000313" key="2">
    <source>
        <dbReference type="Proteomes" id="UP000232003"/>
    </source>
</evidence>
<evidence type="ECO:0000313" key="1">
    <source>
        <dbReference type="EMBL" id="AUB43723.1"/>
    </source>
</evidence>
<dbReference type="AlphaFoldDB" id="A0A2K8T802"/>
<organism evidence="1 2">
    <name type="scientific">Nostoc flagelliforme CCNUN1</name>
    <dbReference type="NCBI Taxonomy" id="2038116"/>
    <lineage>
        <taxon>Bacteria</taxon>
        <taxon>Bacillati</taxon>
        <taxon>Cyanobacteriota</taxon>
        <taxon>Cyanophyceae</taxon>
        <taxon>Nostocales</taxon>
        <taxon>Nostocaceae</taxon>
        <taxon>Nostoc</taxon>
    </lineage>
</organism>
<dbReference type="KEGG" id="nfl:COO91_09909"/>